<organism evidence="3 4">
    <name type="scientific">Roseobacter litoralis (strain ATCC 49566 / DSM 6996 / JCM 21268 / NBRC 15278 / OCh 149)</name>
    <dbReference type="NCBI Taxonomy" id="391595"/>
    <lineage>
        <taxon>Bacteria</taxon>
        <taxon>Pseudomonadati</taxon>
        <taxon>Pseudomonadota</taxon>
        <taxon>Alphaproteobacteria</taxon>
        <taxon>Rhodobacterales</taxon>
        <taxon>Roseobacteraceae</taxon>
        <taxon>Roseobacter</taxon>
    </lineage>
</organism>
<dbReference type="PANTHER" id="PTHR35535">
    <property type="entry name" value="HEAT SHOCK PROTEIN HSLJ"/>
    <property type="match status" value="1"/>
</dbReference>
<evidence type="ECO:0000313" key="4">
    <source>
        <dbReference type="Proteomes" id="UP000001353"/>
    </source>
</evidence>
<dbReference type="InterPro" id="IPR053147">
    <property type="entry name" value="Hsp_HslJ-like"/>
</dbReference>
<accession>F7ZJ99</accession>
<evidence type="ECO:0000256" key="1">
    <source>
        <dbReference type="SAM" id="SignalP"/>
    </source>
</evidence>
<dbReference type="PANTHER" id="PTHR35535:SF1">
    <property type="entry name" value="HEAT SHOCK PROTEIN HSLJ"/>
    <property type="match status" value="1"/>
</dbReference>
<evidence type="ECO:0000259" key="2">
    <source>
        <dbReference type="Pfam" id="PF03724"/>
    </source>
</evidence>
<dbReference type="Gene3D" id="2.40.128.270">
    <property type="match status" value="1"/>
</dbReference>
<dbReference type="AlphaFoldDB" id="F7ZJ99"/>
<dbReference type="Pfam" id="PF03724">
    <property type="entry name" value="META"/>
    <property type="match status" value="1"/>
</dbReference>
<gene>
    <name evidence="3" type="ordered locus">RLO149_c044590</name>
</gene>
<feature type="domain" description="DUF306" evidence="2">
    <location>
        <begin position="23"/>
        <end position="129"/>
    </location>
</feature>
<reference evidence="3 4" key="1">
    <citation type="journal article" date="2011" name="BMC Genomics">
        <title>Comparative genome analysis and genome-guided physiological analysis of Roseobacter litoralis.</title>
        <authorList>
            <person name="Kalhoefer D."/>
            <person name="Thole S."/>
            <person name="Voget S."/>
            <person name="Lehmann R."/>
            <person name="Liesegang H."/>
            <person name="Wollher A."/>
            <person name="Daniel R."/>
            <person name="Simon M."/>
            <person name="Brinkhoff T."/>
        </authorList>
    </citation>
    <scope>NUCLEOTIDE SEQUENCE [LARGE SCALE GENOMIC DNA]</scope>
    <source>
        <strain evidence="4">ATCC 49566 / DSM 6996 / JCM 21268 / NBRC 15278 / OCh 149</strain>
    </source>
</reference>
<dbReference type="Proteomes" id="UP000001353">
    <property type="component" value="Chromosome"/>
</dbReference>
<dbReference type="RefSeq" id="WP_013964211.1">
    <property type="nucleotide sequence ID" value="NC_015730.1"/>
</dbReference>
<dbReference type="OrthoDB" id="9809132at2"/>
<proteinExistence type="predicted"/>
<dbReference type="eggNOG" id="COG3187">
    <property type="taxonomic scope" value="Bacteria"/>
</dbReference>
<sequence length="135" mass="14969">MAHRIKTASAVIFLALTGVAQAEMLPGSEWAPTEMQAQPFESARGVFIRFEQDGRYFGNGGCNSIRGQFVTNGDSILFGPAAATMMACPEETMKQEFDLLQTLGSVRQFDRSGTDLTLLDTEGRVVMRLRQRDWD</sequence>
<dbReference type="InterPro" id="IPR005184">
    <property type="entry name" value="DUF306_Meta_HslJ"/>
</dbReference>
<dbReference type="STRING" id="391595.RLO149_c044590"/>
<keyword evidence="4" id="KW-1185">Reference proteome</keyword>
<evidence type="ECO:0000313" key="3">
    <source>
        <dbReference type="EMBL" id="AEI96344.1"/>
    </source>
</evidence>
<dbReference type="HOGENOM" id="CLU_075808_6_1_5"/>
<protein>
    <recommendedName>
        <fullName evidence="2">DUF306 domain-containing protein</fullName>
    </recommendedName>
</protein>
<name>F7ZJ99_ROSLO</name>
<feature type="chain" id="PRO_5003373209" description="DUF306 domain-containing protein" evidence="1">
    <location>
        <begin position="23"/>
        <end position="135"/>
    </location>
</feature>
<dbReference type="KEGG" id="rli:RLO149_c044590"/>
<feature type="signal peptide" evidence="1">
    <location>
        <begin position="1"/>
        <end position="22"/>
    </location>
</feature>
<dbReference type="InterPro" id="IPR038670">
    <property type="entry name" value="HslJ-like_sf"/>
</dbReference>
<dbReference type="EMBL" id="CP002623">
    <property type="protein sequence ID" value="AEI96344.1"/>
    <property type="molecule type" value="Genomic_DNA"/>
</dbReference>
<keyword evidence="1" id="KW-0732">Signal</keyword>